<dbReference type="SUPFAM" id="SSF75217">
    <property type="entry name" value="alpha/beta knot"/>
    <property type="match status" value="1"/>
</dbReference>
<dbReference type="SMART" id="SM00967">
    <property type="entry name" value="SpoU_sub_bind"/>
    <property type="match status" value="1"/>
</dbReference>
<dbReference type="Pfam" id="PF22435">
    <property type="entry name" value="MRM3-like_sub_bind"/>
    <property type="match status" value="1"/>
</dbReference>
<dbReference type="InterPro" id="IPR051259">
    <property type="entry name" value="rRNA_Methyltransferase"/>
</dbReference>
<comment type="similarity">
    <text evidence="1">Belongs to the class IV-like SAM-binding methyltransferase superfamily. RNA methyltransferase TrmH family.</text>
</comment>
<keyword evidence="2 5" id="KW-0489">Methyltransferase</keyword>
<dbReference type="Proteomes" id="UP000661649">
    <property type="component" value="Unassembled WGS sequence"/>
</dbReference>
<dbReference type="PANTHER" id="PTHR43191">
    <property type="entry name" value="RRNA METHYLTRANSFERASE 3"/>
    <property type="match status" value="1"/>
</dbReference>
<dbReference type="Gene3D" id="3.30.1330.30">
    <property type="match status" value="1"/>
</dbReference>
<evidence type="ECO:0000313" key="6">
    <source>
        <dbReference type="Proteomes" id="UP000661649"/>
    </source>
</evidence>
<comment type="caution">
    <text evidence="5">The sequence shown here is derived from an EMBL/GenBank/DDBJ whole genome shotgun (WGS) entry which is preliminary data.</text>
</comment>
<dbReference type="InterPro" id="IPR029026">
    <property type="entry name" value="tRNA_m1G_MTases_N"/>
</dbReference>
<protein>
    <submittedName>
        <fullName evidence="5">RNA methyltransferase</fullName>
    </submittedName>
</protein>
<evidence type="ECO:0000259" key="4">
    <source>
        <dbReference type="SMART" id="SM00967"/>
    </source>
</evidence>
<dbReference type="CDD" id="cd18095">
    <property type="entry name" value="SpoU-like_rRNA-MTase"/>
    <property type="match status" value="1"/>
</dbReference>
<dbReference type="InterPro" id="IPR013123">
    <property type="entry name" value="SpoU_subst-bd"/>
</dbReference>
<dbReference type="Pfam" id="PF00588">
    <property type="entry name" value="SpoU_methylase"/>
    <property type="match status" value="1"/>
</dbReference>
<reference evidence="5 6" key="1">
    <citation type="submission" date="2020-08" db="EMBL/GenBank/DDBJ databases">
        <title>Genome public.</title>
        <authorList>
            <person name="Liu C."/>
            <person name="Sun Q."/>
        </authorList>
    </citation>
    <scope>NUCLEOTIDE SEQUENCE [LARGE SCALE GENOMIC DNA]</scope>
    <source>
        <strain evidence="5 6">3_YM_SP_D4_24.mj</strain>
    </source>
</reference>
<dbReference type="SUPFAM" id="SSF55315">
    <property type="entry name" value="L30e-like"/>
    <property type="match status" value="1"/>
</dbReference>
<evidence type="ECO:0000313" key="5">
    <source>
        <dbReference type="EMBL" id="MBC8628996.1"/>
    </source>
</evidence>
<dbReference type="EMBL" id="JACRTP010000004">
    <property type="protein sequence ID" value="MBC8628996.1"/>
    <property type="molecule type" value="Genomic_DNA"/>
</dbReference>
<dbReference type="PANTHER" id="PTHR43191:SF2">
    <property type="entry name" value="RRNA METHYLTRANSFERASE 3, MITOCHONDRIAL"/>
    <property type="match status" value="1"/>
</dbReference>
<dbReference type="InterPro" id="IPR029028">
    <property type="entry name" value="Alpha/beta_knot_MTases"/>
</dbReference>
<name>A0ABR7PDU4_9FIRM</name>
<dbReference type="GO" id="GO:0008168">
    <property type="term" value="F:methyltransferase activity"/>
    <property type="evidence" value="ECO:0007669"/>
    <property type="project" value="UniProtKB-KW"/>
</dbReference>
<dbReference type="GO" id="GO:0032259">
    <property type="term" value="P:methylation"/>
    <property type="evidence" value="ECO:0007669"/>
    <property type="project" value="UniProtKB-KW"/>
</dbReference>
<dbReference type="RefSeq" id="WP_022303329.1">
    <property type="nucleotide sequence ID" value="NZ_DAWEED010000117.1"/>
</dbReference>
<evidence type="ECO:0000256" key="2">
    <source>
        <dbReference type="ARBA" id="ARBA00022603"/>
    </source>
</evidence>
<keyword evidence="3" id="KW-0808">Transferase</keyword>
<sequence length="269" mass="30018">MITSMSNGQMKLVQQLIKKAKARKESGLFVVEGMKMFREAPQERIEKVYASSSFLKEAENQSVILEKGCTEKNGKLEEVDDKVFKNLSDTVTPQGILCLIKRVETPIKEILKTKDEKAPFLMILEDLQDPGNMGTILRTAEGAGVTGIILSKNCVDLYNPKVIRSTMGSIYRMPVMQADLLEILPVLKENKIQTYAAHLKGKNWYHEEDYTEGTAFFIGNEGNGLSDELSDSADCLIKIPMEGKVESLNAAMAAGILMYETARQRRTGR</sequence>
<organism evidence="5 6">
    <name type="scientific">Blautia stercoris</name>
    <dbReference type="NCBI Taxonomy" id="871664"/>
    <lineage>
        <taxon>Bacteria</taxon>
        <taxon>Bacillati</taxon>
        <taxon>Bacillota</taxon>
        <taxon>Clostridia</taxon>
        <taxon>Lachnospirales</taxon>
        <taxon>Lachnospiraceae</taxon>
        <taxon>Blautia</taxon>
    </lineage>
</organism>
<evidence type="ECO:0000256" key="3">
    <source>
        <dbReference type="ARBA" id="ARBA00022679"/>
    </source>
</evidence>
<dbReference type="InterPro" id="IPR053888">
    <property type="entry name" value="MRM3-like_sub_bind"/>
</dbReference>
<accession>A0ABR7PDU4</accession>
<gene>
    <name evidence="5" type="ORF">H8712_10315</name>
</gene>
<feature type="domain" description="RNA 2-O ribose methyltransferase substrate binding" evidence="4">
    <location>
        <begin position="30"/>
        <end position="106"/>
    </location>
</feature>
<proteinExistence type="inferred from homology"/>
<dbReference type="Gene3D" id="3.40.1280.10">
    <property type="match status" value="1"/>
</dbReference>
<dbReference type="InterPro" id="IPR001537">
    <property type="entry name" value="SpoU_MeTrfase"/>
</dbReference>
<dbReference type="InterPro" id="IPR029064">
    <property type="entry name" value="Ribosomal_eL30-like_sf"/>
</dbReference>
<keyword evidence="6" id="KW-1185">Reference proteome</keyword>
<evidence type="ECO:0000256" key="1">
    <source>
        <dbReference type="ARBA" id="ARBA00007228"/>
    </source>
</evidence>